<organism evidence="4 5">
    <name type="scientific">Saccoglossus kowalevskii</name>
    <name type="common">Acorn worm</name>
    <dbReference type="NCBI Taxonomy" id="10224"/>
    <lineage>
        <taxon>Eukaryota</taxon>
        <taxon>Metazoa</taxon>
        <taxon>Hemichordata</taxon>
        <taxon>Enteropneusta</taxon>
        <taxon>Harrimaniidae</taxon>
        <taxon>Saccoglossus</taxon>
    </lineage>
</organism>
<feature type="compositionally biased region" description="Basic and acidic residues" evidence="2">
    <location>
        <begin position="346"/>
        <end position="366"/>
    </location>
</feature>
<feature type="compositionally biased region" description="Basic residues" evidence="2">
    <location>
        <begin position="37"/>
        <end position="47"/>
    </location>
</feature>
<dbReference type="RefSeq" id="XP_002735880.1">
    <property type="nucleotide sequence ID" value="XM_002735834.2"/>
</dbReference>
<name>A0ABM0GRR2_SACKO</name>
<dbReference type="PANTHER" id="PTHR23138:SF141">
    <property type="entry name" value="NUCLEAR PORE COMPLEX PROTEIN NUP50"/>
    <property type="match status" value="1"/>
</dbReference>
<gene>
    <name evidence="5" type="primary">LOC100367268</name>
</gene>
<feature type="region of interest" description="Disordered" evidence="2">
    <location>
        <begin position="1"/>
        <end position="61"/>
    </location>
</feature>
<feature type="region of interest" description="Disordered" evidence="2">
    <location>
        <begin position="328"/>
        <end position="366"/>
    </location>
</feature>
<feature type="compositionally biased region" description="Polar residues" evidence="2">
    <location>
        <begin position="1"/>
        <end position="12"/>
    </location>
</feature>
<evidence type="ECO:0000256" key="1">
    <source>
        <dbReference type="ARBA" id="ARBA00022737"/>
    </source>
</evidence>
<dbReference type="InterPro" id="IPR045255">
    <property type="entry name" value="RanBP1-like"/>
</dbReference>
<dbReference type="Proteomes" id="UP000694865">
    <property type="component" value="Unplaced"/>
</dbReference>
<accession>A0ABM0GRR2</accession>
<evidence type="ECO:0000259" key="3">
    <source>
        <dbReference type="Pfam" id="PF08911"/>
    </source>
</evidence>
<feature type="compositionally biased region" description="Basic and acidic residues" evidence="2">
    <location>
        <begin position="240"/>
        <end position="250"/>
    </location>
</feature>
<dbReference type="InterPro" id="IPR011993">
    <property type="entry name" value="PH-like_dom_sf"/>
</dbReference>
<dbReference type="Gene3D" id="2.30.29.30">
    <property type="entry name" value="Pleckstrin-homology domain (PH domain)/Phosphotyrosine-binding domain (PTB)"/>
    <property type="match status" value="1"/>
</dbReference>
<dbReference type="GeneID" id="100367268"/>
<evidence type="ECO:0000313" key="5">
    <source>
        <dbReference type="RefSeq" id="XP_002735880.1"/>
    </source>
</evidence>
<dbReference type="SUPFAM" id="SSF50729">
    <property type="entry name" value="PH domain-like"/>
    <property type="match status" value="1"/>
</dbReference>
<feature type="domain" description="Nuclear pore complex NUP2/50/61" evidence="3">
    <location>
        <begin position="2"/>
        <end position="66"/>
    </location>
</feature>
<sequence length="499" mass="53930">MAKRAATTQLTDRNWEEEDPQEEAGTFSVASGEKLAKRQIKKAKRRVGGTESDSGSPAFKGFSGFAGLAESSKVNFGEMQFKSVSNGTNTKSSTPSFGAATFTSSQPKPVTTVQTPEIKITPTIGMSIKTKSLLEKESYNSEYCKRLKELNKSVSAWIEKHVATNPLCDLTPIFQDYEKHLRELEKKYPPSSSESETEKEEFPGESEKKPSKMSSDVGSKVLSGADTGIESMKPTFKFGSVKEDSSKDTAKSGFQFGSGIVKEDSTKPSFQFGSVKDEPVKPMSFSFKKASDSSSSEGKGFQFPSTHGAAAGSSFSFGAAGRTGGTTSGSGFSFGVKQPSSSGGDKAAEKISEDETPPKNEFTEVKEDDAQHSVRCKLFFKKEASYCERGVGMLYLKKIGNVLQLLIRADTNLGNILLNIGVPPSIPVSRQGKNNLLLVAPANPPVDKQCPMCEKKYVNPQESNKCESGCKAEAVPLLIRVKTGDMADELLNKINELKE</sequence>
<dbReference type="CDD" id="cd13170">
    <property type="entry name" value="RanBD_NUP50"/>
    <property type="match status" value="1"/>
</dbReference>
<dbReference type="Pfam" id="PF08911">
    <property type="entry name" value="NUP50"/>
    <property type="match status" value="1"/>
</dbReference>
<keyword evidence="1" id="KW-0677">Repeat</keyword>
<feature type="region of interest" description="Disordered" evidence="2">
    <location>
        <begin position="186"/>
        <end position="279"/>
    </location>
</feature>
<dbReference type="InterPro" id="IPR015007">
    <property type="entry name" value="NUP2/50/61"/>
</dbReference>
<proteinExistence type="predicted"/>
<protein>
    <submittedName>
        <fullName evidence="5">Nuclear pore complex protein Nup50-like</fullName>
    </submittedName>
</protein>
<feature type="compositionally biased region" description="Basic and acidic residues" evidence="2">
    <location>
        <begin position="200"/>
        <end position="210"/>
    </location>
</feature>
<evidence type="ECO:0000313" key="4">
    <source>
        <dbReference type="Proteomes" id="UP000694865"/>
    </source>
</evidence>
<dbReference type="PANTHER" id="PTHR23138">
    <property type="entry name" value="RAN BINDING PROTEIN"/>
    <property type="match status" value="1"/>
</dbReference>
<reference evidence="5" key="1">
    <citation type="submission" date="2025-08" db="UniProtKB">
        <authorList>
            <consortium name="RefSeq"/>
        </authorList>
    </citation>
    <scope>IDENTIFICATION</scope>
    <source>
        <tissue evidence="5">Testes</tissue>
    </source>
</reference>
<feature type="region of interest" description="Disordered" evidence="2">
    <location>
        <begin position="86"/>
        <end position="110"/>
    </location>
</feature>
<evidence type="ECO:0000256" key="2">
    <source>
        <dbReference type="SAM" id="MobiDB-lite"/>
    </source>
</evidence>
<keyword evidence="4" id="KW-1185">Reference proteome</keyword>